<organism evidence="2 3">
    <name type="scientific">Stichopus japonicus</name>
    <name type="common">Sea cucumber</name>
    <dbReference type="NCBI Taxonomy" id="307972"/>
    <lineage>
        <taxon>Eukaryota</taxon>
        <taxon>Metazoa</taxon>
        <taxon>Echinodermata</taxon>
        <taxon>Eleutherozoa</taxon>
        <taxon>Echinozoa</taxon>
        <taxon>Holothuroidea</taxon>
        <taxon>Aspidochirotacea</taxon>
        <taxon>Aspidochirotida</taxon>
        <taxon>Stichopodidae</taxon>
        <taxon>Apostichopus</taxon>
    </lineage>
</organism>
<feature type="transmembrane region" description="Helical" evidence="1">
    <location>
        <begin position="92"/>
        <end position="113"/>
    </location>
</feature>
<gene>
    <name evidence="2" type="ORF">BSL78_25954</name>
</gene>
<dbReference type="SUPFAM" id="SSF103481">
    <property type="entry name" value="Multidrug resistance efflux transporter EmrE"/>
    <property type="match status" value="1"/>
</dbReference>
<dbReference type="AlphaFoldDB" id="A0A2G8JNB0"/>
<name>A0A2G8JNB0_STIJA</name>
<keyword evidence="1" id="KW-0812">Transmembrane</keyword>
<protein>
    <recommendedName>
        <fullName evidence="4">Solute carrier family 35 member F6</fullName>
    </recommendedName>
</protein>
<evidence type="ECO:0000256" key="1">
    <source>
        <dbReference type="SAM" id="Phobius"/>
    </source>
</evidence>
<accession>A0A2G8JNB0</accession>
<dbReference type="EMBL" id="MRZV01001535">
    <property type="protein sequence ID" value="PIK37213.1"/>
    <property type="molecule type" value="Genomic_DNA"/>
</dbReference>
<evidence type="ECO:0008006" key="4">
    <source>
        <dbReference type="Google" id="ProtNLM"/>
    </source>
</evidence>
<sequence>MHLLSKSTGAVVIFTGLLSVAFLNRRLRVYQWWGIFLVFLGLIVVGLADVIAPPSDQKSQNINNIITDYYCISMVIEEKFLSKYNVQPLQAVGWEGIFGFTVLSILLVPFYFIQLKAIRVGVPDYRLEDAIDALFQLRNNSIILVATIGTFLSIAFFNFAGISVTKEMSATTRMVLDSLRTVVIWAVSLLAGWEDFNPVQLVGFVVLLLGTFVYNDVFFPPMYRKYVKGETPERKTSSLTRIPGGVINYEDSGRSIKT</sequence>
<dbReference type="Proteomes" id="UP000230750">
    <property type="component" value="Unassembled WGS sequence"/>
</dbReference>
<reference evidence="2 3" key="1">
    <citation type="journal article" date="2017" name="PLoS Biol.">
        <title>The sea cucumber genome provides insights into morphological evolution and visceral regeneration.</title>
        <authorList>
            <person name="Zhang X."/>
            <person name="Sun L."/>
            <person name="Yuan J."/>
            <person name="Sun Y."/>
            <person name="Gao Y."/>
            <person name="Zhang L."/>
            <person name="Li S."/>
            <person name="Dai H."/>
            <person name="Hamel J.F."/>
            <person name="Liu C."/>
            <person name="Yu Y."/>
            <person name="Liu S."/>
            <person name="Lin W."/>
            <person name="Guo K."/>
            <person name="Jin S."/>
            <person name="Xu P."/>
            <person name="Storey K.B."/>
            <person name="Huan P."/>
            <person name="Zhang T."/>
            <person name="Zhou Y."/>
            <person name="Zhang J."/>
            <person name="Lin C."/>
            <person name="Li X."/>
            <person name="Xing L."/>
            <person name="Huo D."/>
            <person name="Sun M."/>
            <person name="Wang L."/>
            <person name="Mercier A."/>
            <person name="Li F."/>
            <person name="Yang H."/>
            <person name="Xiang J."/>
        </authorList>
    </citation>
    <scope>NUCLEOTIDE SEQUENCE [LARGE SCALE GENOMIC DNA]</scope>
    <source>
        <strain evidence="2">Shaxun</strain>
        <tissue evidence="2">Muscle</tissue>
    </source>
</reference>
<evidence type="ECO:0000313" key="2">
    <source>
        <dbReference type="EMBL" id="PIK37213.1"/>
    </source>
</evidence>
<dbReference type="InterPro" id="IPR037185">
    <property type="entry name" value="EmrE-like"/>
</dbReference>
<feature type="transmembrane region" description="Helical" evidence="1">
    <location>
        <begin position="30"/>
        <end position="52"/>
    </location>
</feature>
<dbReference type="GO" id="GO:0016020">
    <property type="term" value="C:membrane"/>
    <property type="evidence" value="ECO:0007669"/>
    <property type="project" value="TreeGrafter"/>
</dbReference>
<keyword evidence="1" id="KW-1133">Transmembrane helix</keyword>
<keyword evidence="1" id="KW-0472">Membrane</keyword>
<keyword evidence="3" id="KW-1185">Reference proteome</keyword>
<dbReference type="OrthoDB" id="29773at2759"/>
<proteinExistence type="predicted"/>
<dbReference type="PANTHER" id="PTHR13146:SF0">
    <property type="entry name" value="SOLUTE CARRIER FAMILY 35 MEMBER F6"/>
    <property type="match status" value="1"/>
</dbReference>
<feature type="transmembrane region" description="Helical" evidence="1">
    <location>
        <begin position="199"/>
        <end position="219"/>
    </location>
</feature>
<feature type="transmembrane region" description="Helical" evidence="1">
    <location>
        <begin position="142"/>
        <end position="162"/>
    </location>
</feature>
<dbReference type="PANTHER" id="PTHR13146">
    <property type="match status" value="1"/>
</dbReference>
<feature type="transmembrane region" description="Helical" evidence="1">
    <location>
        <begin position="7"/>
        <end position="24"/>
    </location>
</feature>
<evidence type="ECO:0000313" key="3">
    <source>
        <dbReference type="Proteomes" id="UP000230750"/>
    </source>
</evidence>
<comment type="caution">
    <text evidence="2">The sequence shown here is derived from an EMBL/GenBank/DDBJ whole genome shotgun (WGS) entry which is preliminary data.</text>
</comment>